<dbReference type="InterPro" id="IPR050767">
    <property type="entry name" value="Sel1_AlgK"/>
</dbReference>
<protein>
    <submittedName>
        <fullName evidence="2">Sel1 repeat family protein</fullName>
    </submittedName>
</protein>
<dbReference type="EMBL" id="CP031700">
    <property type="protein sequence ID" value="QEY25299.1"/>
    <property type="molecule type" value="Genomic_DNA"/>
</dbReference>
<dbReference type="KEGG" id="nzl:D0T92_01245"/>
<dbReference type="AlphaFoldDB" id="A0A5J6PRP9"/>
<gene>
    <name evidence="2" type="ORF">D0T92_01245</name>
</gene>
<dbReference type="InterPro" id="IPR006597">
    <property type="entry name" value="Sel1-like"/>
</dbReference>
<name>A0A5J6PRP9_9NEIS</name>
<proteinExistence type="predicted"/>
<sequence>MTRKIIIIISIILIAFGYLLSYGNKKQENYKRIAGKDILVIESTRLGRDNLGNYFVVSKWDESSFRDLKSKAEKGDIPSQQMLGYLYLSGDFPNRDLIKAKYWLQKAADKNNSVAQAQLAYLYQQQGNFNDAEIWYRKSSDNGNFEARNNLVLLLMDQEVNNHKRINKLEIVSLLESLVKGEYKPAFYTLAWVYLEDDEMKNEQRGLELLTKAVEYEDVDAEYMLAQLYEEGVLVQKDLDKSKQLYARAAAKQMPEAINKLNQWRYNSNKP</sequence>
<dbReference type="Pfam" id="PF08238">
    <property type="entry name" value="Sel1"/>
    <property type="match status" value="4"/>
</dbReference>
<evidence type="ECO:0000313" key="3">
    <source>
        <dbReference type="Proteomes" id="UP000325713"/>
    </source>
</evidence>
<keyword evidence="1" id="KW-1133">Transmembrane helix</keyword>
<dbReference type="Proteomes" id="UP000325713">
    <property type="component" value="Chromosome"/>
</dbReference>
<evidence type="ECO:0000313" key="2">
    <source>
        <dbReference type="EMBL" id="QEY25299.1"/>
    </source>
</evidence>
<organism evidence="2 3">
    <name type="scientific">Neisseria zalophi</name>
    <dbReference type="NCBI Taxonomy" id="640030"/>
    <lineage>
        <taxon>Bacteria</taxon>
        <taxon>Pseudomonadati</taxon>
        <taxon>Pseudomonadota</taxon>
        <taxon>Betaproteobacteria</taxon>
        <taxon>Neisseriales</taxon>
        <taxon>Neisseriaceae</taxon>
        <taxon>Neisseria</taxon>
    </lineage>
</organism>
<accession>A0A5J6PRP9</accession>
<dbReference type="PANTHER" id="PTHR11102:SF160">
    <property type="entry name" value="ERAD-ASSOCIATED E3 UBIQUITIN-PROTEIN LIGASE COMPONENT HRD3"/>
    <property type="match status" value="1"/>
</dbReference>
<evidence type="ECO:0000256" key="1">
    <source>
        <dbReference type="SAM" id="Phobius"/>
    </source>
</evidence>
<dbReference type="PANTHER" id="PTHR11102">
    <property type="entry name" value="SEL-1-LIKE PROTEIN"/>
    <property type="match status" value="1"/>
</dbReference>
<dbReference type="RefSeq" id="WP_151049452.1">
    <property type="nucleotide sequence ID" value="NZ_CP031700.1"/>
</dbReference>
<keyword evidence="1" id="KW-0472">Membrane</keyword>
<feature type="transmembrane region" description="Helical" evidence="1">
    <location>
        <begin position="6"/>
        <end position="23"/>
    </location>
</feature>
<dbReference type="InterPro" id="IPR011990">
    <property type="entry name" value="TPR-like_helical_dom_sf"/>
</dbReference>
<dbReference type="SUPFAM" id="SSF81901">
    <property type="entry name" value="HCP-like"/>
    <property type="match status" value="2"/>
</dbReference>
<dbReference type="Gene3D" id="1.25.40.10">
    <property type="entry name" value="Tetratricopeptide repeat domain"/>
    <property type="match status" value="2"/>
</dbReference>
<reference evidence="2 3" key="1">
    <citation type="submission" date="2018-08" db="EMBL/GenBank/DDBJ databases">
        <title>Neisseria zalophi ATCC BAA-2455 complete genome.</title>
        <authorList>
            <person name="Veseli I.A."/>
            <person name="Buttler R."/>
            <person name="Mascarenhas dos Santos A.C."/>
            <person name="Pombert J.-F."/>
        </authorList>
    </citation>
    <scope>NUCLEOTIDE SEQUENCE [LARGE SCALE GENOMIC DNA]</scope>
    <source>
        <strain evidence="2 3">ATCC BAA-2455</strain>
    </source>
</reference>
<dbReference type="OrthoDB" id="8912283at2"/>
<keyword evidence="1" id="KW-0812">Transmembrane</keyword>
<keyword evidence="3" id="KW-1185">Reference proteome</keyword>
<dbReference type="SMART" id="SM00671">
    <property type="entry name" value="SEL1"/>
    <property type="match status" value="4"/>
</dbReference>